<dbReference type="GO" id="GO:0005886">
    <property type="term" value="C:plasma membrane"/>
    <property type="evidence" value="ECO:0007669"/>
    <property type="project" value="TreeGrafter"/>
</dbReference>
<feature type="transmembrane region" description="Helical" evidence="6">
    <location>
        <begin position="69"/>
        <end position="89"/>
    </location>
</feature>
<dbReference type="GO" id="GO:0051301">
    <property type="term" value="P:cell division"/>
    <property type="evidence" value="ECO:0007669"/>
    <property type="project" value="InterPro"/>
</dbReference>
<dbReference type="Proteomes" id="UP000266177">
    <property type="component" value="Unassembled WGS sequence"/>
</dbReference>
<evidence type="ECO:0000256" key="3">
    <source>
        <dbReference type="ARBA" id="ARBA00022960"/>
    </source>
</evidence>
<accession>A0A3A3GE35</accession>
<keyword evidence="2 6" id="KW-0812">Transmembrane</keyword>
<dbReference type="Pfam" id="PF01098">
    <property type="entry name" value="FTSW_RODA_SPOVE"/>
    <property type="match status" value="1"/>
</dbReference>
<feature type="transmembrane region" description="Helical" evidence="6">
    <location>
        <begin position="182"/>
        <end position="202"/>
    </location>
</feature>
<dbReference type="InterPro" id="IPR018365">
    <property type="entry name" value="Cell_cycle_FtsW-rel_CS"/>
</dbReference>
<reference evidence="7 8" key="1">
    <citation type="submission" date="2018-09" db="EMBL/GenBank/DDBJ databases">
        <title>Paenibacillus SK2017-BO5.</title>
        <authorList>
            <person name="Piskunova J.V."/>
            <person name="Dubiley S.A."/>
            <person name="Severinov K.V."/>
        </authorList>
    </citation>
    <scope>NUCLEOTIDE SEQUENCE [LARGE SCALE GENOMIC DNA]</scope>
    <source>
        <strain evidence="7 8">BO5</strain>
    </source>
</reference>
<dbReference type="GO" id="GO:0008360">
    <property type="term" value="P:regulation of cell shape"/>
    <property type="evidence" value="ECO:0007669"/>
    <property type="project" value="UniProtKB-KW"/>
</dbReference>
<keyword evidence="5 6" id="KW-0472">Membrane</keyword>
<organism evidence="7 8">
    <name type="scientific">Paenibacillus thiaminolyticus</name>
    <name type="common">Bacillus thiaminolyticus</name>
    <dbReference type="NCBI Taxonomy" id="49283"/>
    <lineage>
        <taxon>Bacteria</taxon>
        <taxon>Bacillati</taxon>
        <taxon>Bacillota</taxon>
        <taxon>Bacilli</taxon>
        <taxon>Bacillales</taxon>
        <taxon>Paenibacillaceae</taxon>
        <taxon>Paenibacillus</taxon>
    </lineage>
</organism>
<sequence length="389" mass="42421">MIYIRKLKKMDRPIVMLMLALIVIGTIAVHGATTGTKLDGLYVNNIVLFAVFTIPTLIVAVFDYTILMGVVAYVLYGIGLALLLLVMFVGENINGAVRWLSIGSFQLQPSELCKIAAVLVAADLLHKRSGRTLRLVPDLLPIGAVFFVPTFIIMKQPDLGTALVFVGVLLAMLWMGNIRTSYMVVLLGTIAVAIATICWLYYADHDLLAKLVKPHQMSRIQTFLDPASDPDKSWHVNNAMHAIGSGGLRGDSGFYIERGYIPYAYSDSIYVVIGEKYGFLGSSALLLLYFLLIYRMTLIARESRDLAGSYLVIGLAGMLVFQIFVNIGMHIGLVPLTGLSLPFISYGGSSLLVNMVSIGLVLSVHIHKDDVILDVGGHLPAEPPLLGHK</sequence>
<dbReference type="GO" id="GO:0015648">
    <property type="term" value="F:lipid-linked peptidoglycan transporter activity"/>
    <property type="evidence" value="ECO:0007669"/>
    <property type="project" value="TreeGrafter"/>
</dbReference>
<evidence type="ECO:0000256" key="6">
    <source>
        <dbReference type="SAM" id="Phobius"/>
    </source>
</evidence>
<name>A0A3A3GE35_PANTH</name>
<dbReference type="EMBL" id="QYZD01000030">
    <property type="protein sequence ID" value="RJG20881.1"/>
    <property type="molecule type" value="Genomic_DNA"/>
</dbReference>
<dbReference type="PROSITE" id="PS00428">
    <property type="entry name" value="FTSW_RODA_SPOVE"/>
    <property type="match status" value="1"/>
</dbReference>
<dbReference type="AlphaFoldDB" id="A0A3A3GE35"/>
<evidence type="ECO:0000313" key="7">
    <source>
        <dbReference type="EMBL" id="RJG20881.1"/>
    </source>
</evidence>
<comment type="subcellular location">
    <subcellularLocation>
        <location evidence="1">Membrane</location>
        <topology evidence="1">Multi-pass membrane protein</topology>
    </subcellularLocation>
</comment>
<dbReference type="PANTHER" id="PTHR30474:SF1">
    <property type="entry name" value="PEPTIDOGLYCAN GLYCOSYLTRANSFERASE MRDB"/>
    <property type="match status" value="1"/>
</dbReference>
<feature type="transmembrane region" description="Helical" evidence="6">
    <location>
        <begin position="277"/>
        <end position="294"/>
    </location>
</feature>
<comment type="caution">
    <text evidence="7">The sequence shown here is derived from an EMBL/GenBank/DDBJ whole genome shotgun (WGS) entry which is preliminary data.</text>
</comment>
<dbReference type="RefSeq" id="WP_119795844.1">
    <property type="nucleotide sequence ID" value="NZ_QYZD01000030.1"/>
</dbReference>
<gene>
    <name evidence="7" type="ORF">DQX05_23695</name>
</gene>
<dbReference type="OrthoDB" id="9812661at2"/>
<keyword evidence="4 6" id="KW-1133">Transmembrane helix</keyword>
<feature type="transmembrane region" description="Helical" evidence="6">
    <location>
        <begin position="343"/>
        <end position="364"/>
    </location>
</feature>
<feature type="transmembrane region" description="Helical" evidence="6">
    <location>
        <begin position="41"/>
        <end position="62"/>
    </location>
</feature>
<feature type="transmembrane region" description="Helical" evidence="6">
    <location>
        <begin position="159"/>
        <end position="175"/>
    </location>
</feature>
<protein>
    <submittedName>
        <fullName evidence="7">Rod shape-determining protein RodA</fullName>
    </submittedName>
</protein>
<feature type="transmembrane region" description="Helical" evidence="6">
    <location>
        <begin position="133"/>
        <end position="153"/>
    </location>
</feature>
<evidence type="ECO:0000256" key="1">
    <source>
        <dbReference type="ARBA" id="ARBA00004141"/>
    </source>
</evidence>
<dbReference type="InterPro" id="IPR001182">
    <property type="entry name" value="FtsW/RodA"/>
</dbReference>
<dbReference type="PANTHER" id="PTHR30474">
    <property type="entry name" value="CELL CYCLE PROTEIN"/>
    <property type="match status" value="1"/>
</dbReference>
<dbReference type="GO" id="GO:0032153">
    <property type="term" value="C:cell division site"/>
    <property type="evidence" value="ECO:0007669"/>
    <property type="project" value="TreeGrafter"/>
</dbReference>
<evidence type="ECO:0000256" key="2">
    <source>
        <dbReference type="ARBA" id="ARBA00022692"/>
    </source>
</evidence>
<evidence type="ECO:0000256" key="4">
    <source>
        <dbReference type="ARBA" id="ARBA00022989"/>
    </source>
</evidence>
<evidence type="ECO:0000313" key="8">
    <source>
        <dbReference type="Proteomes" id="UP000266177"/>
    </source>
</evidence>
<evidence type="ECO:0000256" key="5">
    <source>
        <dbReference type="ARBA" id="ARBA00023136"/>
    </source>
</evidence>
<keyword evidence="3" id="KW-0133">Cell shape</keyword>
<feature type="transmembrane region" description="Helical" evidence="6">
    <location>
        <begin position="306"/>
        <end position="331"/>
    </location>
</feature>
<proteinExistence type="predicted"/>